<comment type="caution">
    <text evidence="10">The sequence shown here is derived from an EMBL/GenBank/DDBJ whole genome shotgun (WGS) entry which is preliminary data.</text>
</comment>
<reference evidence="10 12" key="2">
    <citation type="journal article" date="2021" name="Sci. Rep.">
        <title>The genome of the diatom Chaetoceros tenuissimus carries an ancient integrated fragment of an extant virus.</title>
        <authorList>
            <person name="Hongo Y."/>
            <person name="Kimura K."/>
            <person name="Takaki Y."/>
            <person name="Yoshida Y."/>
            <person name="Baba S."/>
            <person name="Kobayashi G."/>
            <person name="Nagasaki K."/>
            <person name="Hano T."/>
            <person name="Tomaru Y."/>
        </authorList>
    </citation>
    <scope>NUCLEOTIDE SEQUENCE [LARGE SCALE GENOMIC DNA]</scope>
    <source>
        <strain evidence="10 12">NIES-3715</strain>
    </source>
</reference>
<dbReference type="InterPro" id="IPR022796">
    <property type="entry name" value="Chloroa_b-bind"/>
</dbReference>
<evidence type="ECO:0000313" key="12">
    <source>
        <dbReference type="Proteomes" id="UP001054902"/>
    </source>
</evidence>
<dbReference type="GO" id="GO:0009765">
    <property type="term" value="P:photosynthesis, light harvesting"/>
    <property type="evidence" value="ECO:0007669"/>
    <property type="project" value="InterPro"/>
</dbReference>
<keyword evidence="4" id="KW-0150">Chloroplast</keyword>
<evidence type="ECO:0000256" key="4">
    <source>
        <dbReference type="ARBA" id="ARBA00022528"/>
    </source>
</evidence>
<feature type="binding site" evidence="8">
    <location>
        <position position="82"/>
    </location>
    <ligand>
        <name>chlorophyll a</name>
        <dbReference type="ChEBI" id="CHEBI:58416"/>
        <label>1</label>
    </ligand>
</feature>
<dbReference type="Gene3D" id="1.10.3460.10">
    <property type="entry name" value="Chlorophyll a/b binding protein domain"/>
    <property type="match status" value="1"/>
</dbReference>
<keyword evidence="7" id="KW-0437">Light-harvesting polypeptide</keyword>
<protein>
    <recommendedName>
        <fullName evidence="13">Plastid light harvesting protein</fullName>
    </recommendedName>
</protein>
<feature type="binding site" description="axial binding residue" evidence="8">
    <location>
        <position position="84"/>
    </location>
    <ligand>
        <name>chlorophyll b</name>
        <dbReference type="ChEBI" id="CHEBI:61721"/>
        <label>1</label>
    </ligand>
    <ligandPart>
        <name>Mg</name>
        <dbReference type="ChEBI" id="CHEBI:25107"/>
    </ligandPart>
</feature>
<comment type="function">
    <text evidence="1">The light-harvesting complex (LHC) functions as a light receptor, it captures and delivers excitation energy to photosystems with which it is closely associated. Energy is transferred from the carotenoid and chlorophyll C (or B) to chlorophyll A and the photosynthetic reaction centers where it is used to synthesize ATP and reducing power.</text>
</comment>
<keyword evidence="8" id="KW-0148">Chlorophyll</keyword>
<feature type="binding site" evidence="8">
    <location>
        <position position="79"/>
    </location>
    <ligand>
        <name>chlorophyll a</name>
        <dbReference type="ChEBI" id="CHEBI:58416"/>
        <label>1</label>
    </ligand>
</feature>
<dbReference type="SUPFAM" id="SSF103511">
    <property type="entry name" value="Chlorophyll a-b binding protein"/>
    <property type="match status" value="1"/>
</dbReference>
<evidence type="ECO:0000313" key="11">
    <source>
        <dbReference type="EMBL" id="GFH57401.1"/>
    </source>
</evidence>
<keyword evidence="6" id="KW-0934">Plastid</keyword>
<evidence type="ECO:0000256" key="3">
    <source>
        <dbReference type="ARBA" id="ARBA00005933"/>
    </source>
</evidence>
<evidence type="ECO:0000256" key="5">
    <source>
        <dbReference type="ARBA" id="ARBA00022531"/>
    </source>
</evidence>
<dbReference type="Proteomes" id="UP001054902">
    <property type="component" value="Unassembled WGS sequence"/>
</dbReference>
<dbReference type="EMBL" id="BLLK01000058">
    <property type="protein sequence ID" value="GFH57401.1"/>
    <property type="molecule type" value="Genomic_DNA"/>
</dbReference>
<feature type="chain" id="PRO_5042440953" description="Plastid light harvesting protein" evidence="9">
    <location>
        <begin position="17"/>
        <end position="223"/>
    </location>
</feature>
<feature type="binding site" description="axial binding residue" evidence="8">
    <location>
        <position position="143"/>
    </location>
    <ligand>
        <name>chlorophyll b</name>
        <dbReference type="ChEBI" id="CHEBI:61721"/>
        <label>1</label>
    </ligand>
    <ligandPart>
        <name>Mg</name>
        <dbReference type="ChEBI" id="CHEBI:25107"/>
    </ligandPart>
</feature>
<dbReference type="EMBL" id="BLLK01000058">
    <property type="protein sequence ID" value="GFH57395.1"/>
    <property type="molecule type" value="Genomic_DNA"/>
</dbReference>
<dbReference type="GO" id="GO:0016020">
    <property type="term" value="C:membrane"/>
    <property type="evidence" value="ECO:0007669"/>
    <property type="project" value="InterPro"/>
</dbReference>
<keyword evidence="5" id="KW-0602">Photosynthesis</keyword>
<dbReference type="GO" id="GO:0009507">
    <property type="term" value="C:chloroplast"/>
    <property type="evidence" value="ECO:0007669"/>
    <property type="project" value="UniProtKB-SubCell"/>
</dbReference>
<comment type="subcellular location">
    <subcellularLocation>
        <location evidence="2">Plastid</location>
        <location evidence="2">Chloroplast</location>
    </subcellularLocation>
</comment>
<evidence type="ECO:0000256" key="9">
    <source>
        <dbReference type="SAM" id="SignalP"/>
    </source>
</evidence>
<feature type="signal peptide" evidence="9">
    <location>
        <begin position="1"/>
        <end position="16"/>
    </location>
</feature>
<keyword evidence="12" id="KW-1185">Reference proteome</keyword>
<accession>A0AAD3HBF4</accession>
<evidence type="ECO:0000313" key="10">
    <source>
        <dbReference type="EMBL" id="GFH57395.1"/>
    </source>
</evidence>
<keyword evidence="9" id="KW-0732">Signal</keyword>
<dbReference type="InterPro" id="IPR001344">
    <property type="entry name" value="Chloro_AB-bd_pln"/>
</dbReference>
<dbReference type="PANTHER" id="PTHR21649">
    <property type="entry name" value="CHLOROPHYLL A/B BINDING PROTEIN"/>
    <property type="match status" value="1"/>
</dbReference>
<evidence type="ECO:0000256" key="1">
    <source>
        <dbReference type="ARBA" id="ARBA00004022"/>
    </source>
</evidence>
<sequence>MKSIAALLALASTAAAFTPQSQSTSSTALSERISSLDPSIGVTEPLGLYDPLGWLDPEKDPASKFATFHANFERRRAVERKHGRIAMVAVVGMLFHNADIEFPGYLSKELGIRFSDVPNGMNGLFSIPLAGLTQIVFAIGVMELAIWPASDYSGDYGTGYGRPFVPNVLEGDELKYKLDMEINQGRAAMMGIMGAMVGEAVTGQTLAEQIASNNLGLFSALFE</sequence>
<evidence type="ECO:0000256" key="2">
    <source>
        <dbReference type="ARBA" id="ARBA00004229"/>
    </source>
</evidence>
<feature type="binding site" evidence="8">
    <location>
        <position position="181"/>
    </location>
    <ligand>
        <name>chlorophyll a</name>
        <dbReference type="ChEBI" id="CHEBI:58416"/>
        <label>1</label>
    </ligand>
</feature>
<dbReference type="GO" id="GO:0030076">
    <property type="term" value="C:light-harvesting complex"/>
    <property type="evidence" value="ECO:0007669"/>
    <property type="project" value="UniProtKB-KW"/>
</dbReference>
<feature type="binding site" evidence="8">
    <location>
        <position position="186"/>
    </location>
    <ligand>
        <name>chlorophyll a</name>
        <dbReference type="ChEBI" id="CHEBI:58416"/>
        <label>1</label>
    </ligand>
</feature>
<proteinExistence type="inferred from homology"/>
<dbReference type="Pfam" id="PF00504">
    <property type="entry name" value="Chloroa_b-bind"/>
    <property type="match status" value="1"/>
</dbReference>
<comment type="similarity">
    <text evidence="3">Belongs to the fucoxanthin chlorophyll protein family.</text>
</comment>
<organism evidence="10 12">
    <name type="scientific">Chaetoceros tenuissimus</name>
    <dbReference type="NCBI Taxonomy" id="426638"/>
    <lineage>
        <taxon>Eukaryota</taxon>
        <taxon>Sar</taxon>
        <taxon>Stramenopiles</taxon>
        <taxon>Ochrophyta</taxon>
        <taxon>Bacillariophyta</taxon>
        <taxon>Coscinodiscophyceae</taxon>
        <taxon>Chaetocerotophycidae</taxon>
        <taxon>Chaetocerotales</taxon>
        <taxon>Chaetocerotaceae</taxon>
        <taxon>Chaetoceros</taxon>
    </lineage>
</organism>
<evidence type="ECO:0000256" key="7">
    <source>
        <dbReference type="ARBA" id="ARBA00023243"/>
    </source>
</evidence>
<dbReference type="AlphaFoldDB" id="A0AAD3HBF4"/>
<gene>
    <name evidence="10" type="ORF">CTEN210_13871</name>
    <name evidence="11" type="ORF">CTEN210_13877</name>
</gene>
<evidence type="ECO:0008006" key="13">
    <source>
        <dbReference type="Google" id="ProtNLM"/>
    </source>
</evidence>
<name>A0AAD3HBF4_9STRA</name>
<evidence type="ECO:0000256" key="8">
    <source>
        <dbReference type="PIRSR" id="PIRSR601344-1"/>
    </source>
</evidence>
<evidence type="ECO:0000256" key="6">
    <source>
        <dbReference type="ARBA" id="ARBA00022640"/>
    </source>
</evidence>
<keyword evidence="8" id="KW-0157">Chromophore</keyword>
<reference evidence="10" key="1">
    <citation type="submission" date="2020-02" db="EMBL/GenBank/DDBJ databases">
        <authorList>
            <person name="Hongo Y."/>
            <person name="Kimura K."/>
            <person name="Takaki Y."/>
            <person name="Tomaru Y."/>
        </authorList>
    </citation>
    <scope>NUCLEOTIDE SEQUENCE</scope>
    <source>
        <strain evidence="10">NIES-3715</strain>
    </source>
</reference>
<dbReference type="GO" id="GO:0016168">
    <property type="term" value="F:chlorophyll binding"/>
    <property type="evidence" value="ECO:0007669"/>
    <property type="project" value="UniProtKB-KW"/>
</dbReference>